<sequence>MAAAAAACGRAAGMTLALSRARGTAAAPALISPPPEMRTTHTRATTSNLETCMLAACFTFPVLSKIWSSIAR</sequence>
<evidence type="ECO:0000313" key="1">
    <source>
        <dbReference type="EMBL" id="KXG31823.1"/>
    </source>
</evidence>
<organism evidence="1 2">
    <name type="scientific">Sorghum bicolor</name>
    <name type="common">Sorghum</name>
    <name type="synonym">Sorghum vulgare</name>
    <dbReference type="NCBI Taxonomy" id="4558"/>
    <lineage>
        <taxon>Eukaryota</taxon>
        <taxon>Viridiplantae</taxon>
        <taxon>Streptophyta</taxon>
        <taxon>Embryophyta</taxon>
        <taxon>Tracheophyta</taxon>
        <taxon>Spermatophyta</taxon>
        <taxon>Magnoliopsida</taxon>
        <taxon>Liliopsida</taxon>
        <taxon>Poales</taxon>
        <taxon>Poaceae</taxon>
        <taxon>PACMAD clade</taxon>
        <taxon>Panicoideae</taxon>
        <taxon>Andropogonodae</taxon>
        <taxon>Andropogoneae</taxon>
        <taxon>Sorghinae</taxon>
        <taxon>Sorghum</taxon>
    </lineage>
</organism>
<dbReference type="AlphaFoldDB" id="A0A1B6Q1L4"/>
<reference evidence="2" key="2">
    <citation type="journal article" date="2018" name="Plant J.">
        <title>The Sorghum bicolor reference genome: improved assembly, gene annotations, a transcriptome atlas, and signatures of genome organization.</title>
        <authorList>
            <person name="McCormick R.F."/>
            <person name="Truong S.K."/>
            <person name="Sreedasyam A."/>
            <person name="Jenkins J."/>
            <person name="Shu S."/>
            <person name="Sims D."/>
            <person name="Kennedy M."/>
            <person name="Amirebrahimi M."/>
            <person name="Weers B.D."/>
            <person name="McKinley B."/>
            <person name="Mattison A."/>
            <person name="Morishige D.T."/>
            <person name="Grimwood J."/>
            <person name="Schmutz J."/>
            <person name="Mullet J.E."/>
        </authorList>
    </citation>
    <scope>NUCLEOTIDE SEQUENCE [LARGE SCALE GENOMIC DNA]</scope>
    <source>
        <strain evidence="2">cv. BTx623</strain>
    </source>
</reference>
<gene>
    <name evidence="1" type="ORF">SORBI_3003G063100</name>
</gene>
<dbReference type="Proteomes" id="UP000000768">
    <property type="component" value="Chromosome 3"/>
</dbReference>
<dbReference type="EMBL" id="CM000762">
    <property type="protein sequence ID" value="KXG31823.1"/>
    <property type="molecule type" value="Genomic_DNA"/>
</dbReference>
<evidence type="ECO:0000313" key="2">
    <source>
        <dbReference type="Proteomes" id="UP000000768"/>
    </source>
</evidence>
<dbReference type="Gramene" id="KXG31823">
    <property type="protein sequence ID" value="KXG31823"/>
    <property type="gene ID" value="SORBI_3003G063100"/>
</dbReference>
<name>A0A1B6Q1L4_SORBI</name>
<protein>
    <submittedName>
        <fullName evidence="1">Uncharacterized protein</fullName>
    </submittedName>
</protein>
<proteinExistence type="predicted"/>
<dbReference type="OMA" id="EMRTTHT"/>
<accession>A0A1B6Q1L4</accession>
<keyword evidence="2" id="KW-1185">Reference proteome</keyword>
<dbReference type="InParanoid" id="A0A1B6Q1L4"/>
<reference evidence="1 2" key="1">
    <citation type="journal article" date="2009" name="Nature">
        <title>The Sorghum bicolor genome and the diversification of grasses.</title>
        <authorList>
            <person name="Paterson A.H."/>
            <person name="Bowers J.E."/>
            <person name="Bruggmann R."/>
            <person name="Dubchak I."/>
            <person name="Grimwood J."/>
            <person name="Gundlach H."/>
            <person name="Haberer G."/>
            <person name="Hellsten U."/>
            <person name="Mitros T."/>
            <person name="Poliakov A."/>
            <person name="Schmutz J."/>
            <person name="Spannagl M."/>
            <person name="Tang H."/>
            <person name="Wang X."/>
            <person name="Wicker T."/>
            <person name="Bharti A.K."/>
            <person name="Chapman J."/>
            <person name="Feltus F.A."/>
            <person name="Gowik U."/>
            <person name="Grigoriev I.V."/>
            <person name="Lyons E."/>
            <person name="Maher C.A."/>
            <person name="Martis M."/>
            <person name="Narechania A."/>
            <person name="Otillar R.P."/>
            <person name="Penning B.W."/>
            <person name="Salamov A.A."/>
            <person name="Wang Y."/>
            <person name="Zhang L."/>
            <person name="Carpita N.C."/>
            <person name="Freeling M."/>
            <person name="Gingle A.R."/>
            <person name="Hash C.T."/>
            <person name="Keller B."/>
            <person name="Klein P."/>
            <person name="Kresovich S."/>
            <person name="McCann M.C."/>
            <person name="Ming R."/>
            <person name="Peterson D.G."/>
            <person name="Mehboob-ur-Rahman"/>
            <person name="Ware D."/>
            <person name="Westhoff P."/>
            <person name="Mayer K.F."/>
            <person name="Messing J."/>
            <person name="Rokhsar D.S."/>
        </authorList>
    </citation>
    <scope>NUCLEOTIDE SEQUENCE [LARGE SCALE GENOMIC DNA]</scope>
    <source>
        <strain evidence="2">cv. BTx623</strain>
    </source>
</reference>